<dbReference type="Proteomes" id="UP000611629">
    <property type="component" value="Unassembled WGS sequence"/>
</dbReference>
<keyword evidence="3" id="KW-1185">Reference proteome</keyword>
<reference evidence="2" key="1">
    <citation type="submission" date="2020-07" db="EMBL/GenBank/DDBJ databases">
        <title>Genomic analysis of a strain of Sedimentibacter Hydroxybenzoicus DSM7310.</title>
        <authorList>
            <person name="Ma S."/>
        </authorList>
    </citation>
    <scope>NUCLEOTIDE SEQUENCE</scope>
    <source>
        <strain evidence="2">DSM 7310</strain>
    </source>
</reference>
<dbReference type="EMBL" id="JACBNQ010000017">
    <property type="protein sequence ID" value="NYB75151.1"/>
    <property type="molecule type" value="Genomic_DNA"/>
</dbReference>
<feature type="transmembrane region" description="Helical" evidence="1">
    <location>
        <begin position="12"/>
        <end position="29"/>
    </location>
</feature>
<accession>A0A974BLQ9</accession>
<feature type="transmembrane region" description="Helical" evidence="1">
    <location>
        <begin position="41"/>
        <end position="59"/>
    </location>
</feature>
<keyword evidence="1" id="KW-0472">Membrane</keyword>
<feature type="transmembrane region" description="Helical" evidence="1">
    <location>
        <begin position="65"/>
        <end position="83"/>
    </location>
</feature>
<evidence type="ECO:0000313" key="2">
    <source>
        <dbReference type="EMBL" id="NYB75151.1"/>
    </source>
</evidence>
<keyword evidence="1" id="KW-0812">Transmembrane</keyword>
<evidence type="ECO:0000313" key="3">
    <source>
        <dbReference type="Proteomes" id="UP000611629"/>
    </source>
</evidence>
<organism evidence="2 3">
    <name type="scientific">Sedimentibacter hydroxybenzoicus DSM 7310</name>
    <dbReference type="NCBI Taxonomy" id="1123245"/>
    <lineage>
        <taxon>Bacteria</taxon>
        <taxon>Bacillati</taxon>
        <taxon>Bacillota</taxon>
        <taxon>Tissierellia</taxon>
        <taxon>Sedimentibacter</taxon>
    </lineage>
</organism>
<protein>
    <submittedName>
        <fullName evidence="2">Uncharacterized protein</fullName>
    </submittedName>
</protein>
<keyword evidence="1" id="KW-1133">Transmembrane helix</keyword>
<sequence length="87" mass="10243">MIKTMDNTIFVFAFVLVMIIITIILYFYTKNKKGKPIANKKLTLAISYTISVLFIYFILRKVFDIDSINPIMPMVVAIPFYYLSYKR</sequence>
<comment type="caution">
    <text evidence="2">The sequence shown here is derived from an EMBL/GenBank/DDBJ whole genome shotgun (WGS) entry which is preliminary data.</text>
</comment>
<gene>
    <name evidence="2" type="ORF">HZF24_13465</name>
</gene>
<evidence type="ECO:0000256" key="1">
    <source>
        <dbReference type="SAM" id="Phobius"/>
    </source>
</evidence>
<proteinExistence type="predicted"/>
<name>A0A974BLQ9_SEDHY</name>
<dbReference type="AlphaFoldDB" id="A0A974BLQ9"/>